<dbReference type="GO" id="GO:0008270">
    <property type="term" value="F:zinc ion binding"/>
    <property type="evidence" value="ECO:0007669"/>
    <property type="project" value="UniProtKB-KW"/>
</dbReference>
<feature type="repeat" description="NHL" evidence="2">
    <location>
        <begin position="228"/>
        <end position="270"/>
    </location>
</feature>
<evidence type="ECO:0000256" key="2">
    <source>
        <dbReference type="PROSITE-ProRule" id="PRU00504"/>
    </source>
</evidence>
<dbReference type="InterPro" id="IPR011042">
    <property type="entry name" value="6-blade_b-propeller_TolB-like"/>
</dbReference>
<evidence type="ECO:0000256" key="1">
    <source>
        <dbReference type="ARBA" id="ARBA00022737"/>
    </source>
</evidence>
<dbReference type="Gene3D" id="2.120.10.30">
    <property type="entry name" value="TolB, C-terminal domain"/>
    <property type="match status" value="2"/>
</dbReference>
<organism evidence="4 5">
    <name type="scientific">Prymnesium parvum</name>
    <name type="common">Toxic golden alga</name>
    <dbReference type="NCBI Taxonomy" id="97485"/>
    <lineage>
        <taxon>Eukaryota</taxon>
        <taxon>Haptista</taxon>
        <taxon>Haptophyta</taxon>
        <taxon>Prymnesiophyceae</taxon>
        <taxon>Prymnesiales</taxon>
        <taxon>Prymnesiaceae</taxon>
        <taxon>Prymnesium</taxon>
    </lineage>
</organism>
<dbReference type="PANTHER" id="PTHR24104">
    <property type="entry name" value="E3 UBIQUITIN-PROTEIN LIGASE NHLRC1-RELATED"/>
    <property type="match status" value="1"/>
</dbReference>
<gene>
    <name evidence="4" type="ORF">AB1Y20_018618</name>
</gene>
<keyword evidence="5" id="KW-1185">Reference proteome</keyword>
<keyword evidence="1" id="KW-0677">Repeat</keyword>
<accession>A0AB34JQE7</accession>
<dbReference type="InterPro" id="IPR001258">
    <property type="entry name" value="NHL_repeat"/>
</dbReference>
<dbReference type="SUPFAM" id="SSF63829">
    <property type="entry name" value="Calcium-dependent phosphotriesterase"/>
    <property type="match status" value="1"/>
</dbReference>
<comment type="caution">
    <text evidence="4">The sequence shown here is derived from an EMBL/GenBank/DDBJ whole genome shotgun (WGS) entry which is preliminary data.</text>
</comment>
<name>A0AB34JQE7_PRYPA</name>
<dbReference type="InterPro" id="IPR050952">
    <property type="entry name" value="TRIM-NHL_E3_ligases"/>
</dbReference>
<evidence type="ECO:0000313" key="5">
    <source>
        <dbReference type="Proteomes" id="UP001515480"/>
    </source>
</evidence>
<dbReference type="PROSITE" id="PS51125">
    <property type="entry name" value="NHL"/>
    <property type="match status" value="1"/>
</dbReference>
<dbReference type="Proteomes" id="UP001515480">
    <property type="component" value="Unassembled WGS sequence"/>
</dbReference>
<dbReference type="PANTHER" id="PTHR24104:SF25">
    <property type="entry name" value="PROTEIN LIN-41"/>
    <property type="match status" value="1"/>
</dbReference>
<evidence type="ECO:0000256" key="3">
    <source>
        <dbReference type="SAM" id="MobiDB-lite"/>
    </source>
</evidence>
<proteinExistence type="predicted"/>
<dbReference type="EMBL" id="JBGBPQ010000005">
    <property type="protein sequence ID" value="KAL1523685.1"/>
    <property type="molecule type" value="Genomic_DNA"/>
</dbReference>
<dbReference type="AlphaFoldDB" id="A0AB34JQE7"/>
<feature type="region of interest" description="Disordered" evidence="3">
    <location>
        <begin position="409"/>
        <end position="432"/>
    </location>
</feature>
<reference evidence="4 5" key="1">
    <citation type="journal article" date="2024" name="Science">
        <title>Giant polyketide synthase enzymes in the biosynthesis of giant marine polyether toxins.</title>
        <authorList>
            <person name="Fallon T.R."/>
            <person name="Shende V.V."/>
            <person name="Wierzbicki I.H."/>
            <person name="Pendleton A.L."/>
            <person name="Watervoot N.F."/>
            <person name="Auber R.P."/>
            <person name="Gonzalez D.J."/>
            <person name="Wisecaver J.H."/>
            <person name="Moore B.S."/>
        </authorList>
    </citation>
    <scope>NUCLEOTIDE SEQUENCE [LARGE SCALE GENOMIC DNA]</scope>
    <source>
        <strain evidence="4 5">12B1</strain>
    </source>
</reference>
<sequence>MSASLLAALHSRHAAASTAVTFSSAIASSPDLLSLILAHLDLPSLLAALRSASPIRTAVRAHLRASWLLSRAPDLPLPPAHTPSHASFVHSLPDGRLYVSYHSVSSAAVLLLSRDGRPMAQIDAATARRARFCPTGIAGTADGAGVYVVDRSGVVLAVAAAGEAHALAAASGRRADLKYPLGVARGGNGLLYVVESDRHRVCALDPSLFTRVASKRAALPVEARSAAVFTFGGKGSGPGQLRDPFDIAEDRDCLYVSDSGNKRVCAFDLSGRFLCQVGSSSGVGCLTLTLPSRVWEQACGLHLESASFHRLSSSEAHDHRYEWSDPSGIAVCGGRLVVAESCGRVCIFKIENYALEKDRPKLHQLTIEQLILLPEGLAGMCVDNQSRLLIANYTSGVVHVLEPFVSESNSMDTVPTRSVSNTSYEPGITSHE</sequence>
<evidence type="ECO:0000313" key="4">
    <source>
        <dbReference type="EMBL" id="KAL1523685.1"/>
    </source>
</evidence>
<feature type="compositionally biased region" description="Polar residues" evidence="3">
    <location>
        <begin position="409"/>
        <end position="424"/>
    </location>
</feature>
<protein>
    <submittedName>
        <fullName evidence="4">Uncharacterized protein</fullName>
    </submittedName>
</protein>